<dbReference type="PANTHER" id="PTHR33198">
    <property type="entry name" value="ANK_REP_REGION DOMAIN-CONTAINING PROTEIN-RELATED"/>
    <property type="match status" value="1"/>
</dbReference>
<evidence type="ECO:0000256" key="1">
    <source>
        <dbReference type="SAM" id="MobiDB-lite"/>
    </source>
</evidence>
<reference evidence="2" key="1">
    <citation type="submission" date="2019-08" db="EMBL/GenBank/DDBJ databases">
        <title>The genome of the North American firefly Photinus pyralis.</title>
        <authorList>
            <consortium name="Photinus pyralis genome working group"/>
            <person name="Fallon T.R."/>
            <person name="Sander Lower S.E."/>
            <person name="Weng J.-K."/>
        </authorList>
    </citation>
    <scope>NUCLEOTIDE SEQUENCE</scope>
    <source>
        <strain evidence="2">TRF0915ILg1</strain>
        <tissue evidence="2">Whole body</tissue>
    </source>
</reference>
<evidence type="ECO:0008006" key="4">
    <source>
        <dbReference type="Google" id="ProtNLM"/>
    </source>
</evidence>
<evidence type="ECO:0000313" key="3">
    <source>
        <dbReference type="Proteomes" id="UP000801492"/>
    </source>
</evidence>
<sequence length="197" mass="22069">MERNQKDRQMGTNSNPAVNINRLSSQSSVVQPEDKTTSDVQSEPPPEGDMKITTSDVQPLALPLTNSKPTQEPLRRSTRDLCSPVDVDEKTYQELTDILVNHFKPARLIIDGRIKFNTIVQQEKSISEFVVALKHLAKTCNFGTFLKNVLRDRLVCGITNSHIQQRLLAAESDFDETLKKALMLEEASKNADLFSAS</sequence>
<name>A0A8K0G8I8_IGNLU</name>
<keyword evidence="3" id="KW-1185">Reference proteome</keyword>
<organism evidence="2 3">
    <name type="scientific">Ignelater luminosus</name>
    <name type="common">Cucubano</name>
    <name type="synonym">Pyrophorus luminosus</name>
    <dbReference type="NCBI Taxonomy" id="2038154"/>
    <lineage>
        <taxon>Eukaryota</taxon>
        <taxon>Metazoa</taxon>
        <taxon>Ecdysozoa</taxon>
        <taxon>Arthropoda</taxon>
        <taxon>Hexapoda</taxon>
        <taxon>Insecta</taxon>
        <taxon>Pterygota</taxon>
        <taxon>Neoptera</taxon>
        <taxon>Endopterygota</taxon>
        <taxon>Coleoptera</taxon>
        <taxon>Polyphaga</taxon>
        <taxon>Elateriformia</taxon>
        <taxon>Elateroidea</taxon>
        <taxon>Elateridae</taxon>
        <taxon>Agrypninae</taxon>
        <taxon>Pyrophorini</taxon>
        <taxon>Ignelater</taxon>
    </lineage>
</organism>
<proteinExistence type="predicted"/>
<dbReference type="EMBL" id="VTPC01058339">
    <property type="protein sequence ID" value="KAF2890099.1"/>
    <property type="molecule type" value="Genomic_DNA"/>
</dbReference>
<accession>A0A8K0G8I8</accession>
<feature type="compositionally biased region" description="Polar residues" evidence="1">
    <location>
        <begin position="10"/>
        <end position="30"/>
    </location>
</feature>
<gene>
    <name evidence="2" type="ORF">ILUMI_16074</name>
</gene>
<dbReference type="Proteomes" id="UP000801492">
    <property type="component" value="Unassembled WGS sequence"/>
</dbReference>
<dbReference type="OrthoDB" id="6770165at2759"/>
<feature type="region of interest" description="Disordered" evidence="1">
    <location>
        <begin position="1"/>
        <end position="77"/>
    </location>
</feature>
<comment type="caution">
    <text evidence="2">The sequence shown here is derived from an EMBL/GenBank/DDBJ whole genome shotgun (WGS) entry which is preliminary data.</text>
</comment>
<evidence type="ECO:0000313" key="2">
    <source>
        <dbReference type="EMBL" id="KAF2890099.1"/>
    </source>
</evidence>
<protein>
    <recommendedName>
        <fullName evidence="4">Retrotransposon gag domain-containing protein</fullName>
    </recommendedName>
</protein>
<dbReference type="AlphaFoldDB" id="A0A8K0G8I8"/>